<dbReference type="PROSITE" id="PS51197">
    <property type="entry name" value="HTH_RRF2_2"/>
    <property type="match status" value="1"/>
</dbReference>
<evidence type="ECO:0000313" key="1">
    <source>
        <dbReference type="EMBL" id="MBU3078104.1"/>
    </source>
</evidence>
<organism evidence="1 2">
    <name type="scientific">Sphingomonas quercus</name>
    <dbReference type="NCBI Taxonomy" id="2842451"/>
    <lineage>
        <taxon>Bacteria</taxon>
        <taxon>Pseudomonadati</taxon>
        <taxon>Pseudomonadota</taxon>
        <taxon>Alphaproteobacteria</taxon>
        <taxon>Sphingomonadales</taxon>
        <taxon>Sphingomonadaceae</taxon>
        <taxon>Sphingomonas</taxon>
    </lineage>
</organism>
<dbReference type="InterPro" id="IPR030489">
    <property type="entry name" value="TR_Rrf2-type_CS"/>
</dbReference>
<dbReference type="NCBIfam" id="TIGR00738">
    <property type="entry name" value="rrf2_super"/>
    <property type="match status" value="1"/>
</dbReference>
<dbReference type="Proteomes" id="UP000776276">
    <property type="component" value="Unassembled WGS sequence"/>
</dbReference>
<gene>
    <name evidence="1" type="ORF">KOF26_09520</name>
</gene>
<keyword evidence="2" id="KW-1185">Reference proteome</keyword>
<evidence type="ECO:0000313" key="2">
    <source>
        <dbReference type="Proteomes" id="UP000776276"/>
    </source>
</evidence>
<dbReference type="PROSITE" id="PS01332">
    <property type="entry name" value="HTH_RRF2_1"/>
    <property type="match status" value="1"/>
</dbReference>
<comment type="caution">
    <text evidence="1">The sequence shown here is derived from an EMBL/GenBank/DDBJ whole genome shotgun (WGS) entry which is preliminary data.</text>
</comment>
<proteinExistence type="predicted"/>
<dbReference type="InterPro" id="IPR000944">
    <property type="entry name" value="Tscrpt_reg_Rrf2"/>
</dbReference>
<sequence length="199" mass="21827">MERSEPPVEPRPTVSLYGASVEYALHCMMWLIRPREKPVSARDLAAMQGVSPSLLAKIMPRLEKAGLVESTGGIGGGYRLASPADDITVLDVVDAVEGGRRLFECREVRRNCTLFDGEPPAWSSCGTCGIHAVMLRAERAMRAEMERTSLLSLARSVRYPPEFQAQVSEWFDERAAAREDARVTAIRAGAGRRRGPSAP</sequence>
<dbReference type="EMBL" id="JAHKRT010000004">
    <property type="protein sequence ID" value="MBU3078104.1"/>
    <property type="molecule type" value="Genomic_DNA"/>
</dbReference>
<dbReference type="PANTHER" id="PTHR33221">
    <property type="entry name" value="WINGED HELIX-TURN-HELIX TRANSCRIPTIONAL REGULATOR, RRF2 FAMILY"/>
    <property type="match status" value="1"/>
</dbReference>
<protein>
    <submittedName>
        <fullName evidence="1">Rrf2 family transcriptional regulator</fullName>
    </submittedName>
</protein>
<dbReference type="Pfam" id="PF02082">
    <property type="entry name" value="Rrf2"/>
    <property type="match status" value="1"/>
</dbReference>
<dbReference type="RefSeq" id="WP_216323721.1">
    <property type="nucleotide sequence ID" value="NZ_JAHKRT010000004.1"/>
</dbReference>
<dbReference type="PANTHER" id="PTHR33221:SF13">
    <property type="entry name" value="TRANSCRIPTIONAL REGULATOR-RELATED"/>
    <property type="match status" value="1"/>
</dbReference>
<name>A0ABS6BIH6_9SPHN</name>
<accession>A0ABS6BIH6</accession>
<reference evidence="1 2" key="1">
    <citation type="submission" date="2021-06" db="EMBL/GenBank/DDBJ databases">
        <title>Sphingomonas sp. XMGL2, whole genome shotgun sequencing project.</title>
        <authorList>
            <person name="Zhao G."/>
            <person name="Shen L."/>
        </authorList>
    </citation>
    <scope>NUCLEOTIDE SEQUENCE [LARGE SCALE GENOMIC DNA]</scope>
    <source>
        <strain evidence="1 2">XMGL2</strain>
    </source>
</reference>